<evidence type="ECO:0000256" key="1">
    <source>
        <dbReference type="SAM" id="MobiDB-lite"/>
    </source>
</evidence>
<feature type="chain" id="PRO_5009533424" description="Right handed beta helix domain-containing protein" evidence="2">
    <location>
        <begin position="27"/>
        <end position="557"/>
    </location>
</feature>
<dbReference type="Proteomes" id="UP000176988">
    <property type="component" value="Unassembled WGS sequence"/>
</dbReference>
<evidence type="ECO:0008006" key="5">
    <source>
        <dbReference type="Google" id="ProtNLM"/>
    </source>
</evidence>
<dbReference type="InterPro" id="IPR006626">
    <property type="entry name" value="PbH1"/>
</dbReference>
<dbReference type="AlphaFoldDB" id="A0A1F7WG07"/>
<feature type="compositionally biased region" description="Acidic residues" evidence="1">
    <location>
        <begin position="175"/>
        <end position="186"/>
    </location>
</feature>
<protein>
    <recommendedName>
        <fullName evidence="5">Right handed beta helix domain-containing protein</fullName>
    </recommendedName>
</protein>
<dbReference type="EMBL" id="MGFG01000020">
    <property type="protein sequence ID" value="OGM00975.1"/>
    <property type="molecule type" value="Genomic_DNA"/>
</dbReference>
<organism evidence="3 4">
    <name type="scientific">Candidatus Uhrbacteria bacterium RIFOXYC2_FULL_47_19</name>
    <dbReference type="NCBI Taxonomy" id="1802424"/>
    <lineage>
        <taxon>Bacteria</taxon>
        <taxon>Candidatus Uhriibacteriota</taxon>
    </lineage>
</organism>
<dbReference type="SUPFAM" id="SSF51126">
    <property type="entry name" value="Pectin lyase-like"/>
    <property type="match status" value="1"/>
</dbReference>
<evidence type="ECO:0000313" key="3">
    <source>
        <dbReference type="EMBL" id="OGM00975.1"/>
    </source>
</evidence>
<feature type="region of interest" description="Disordered" evidence="1">
    <location>
        <begin position="534"/>
        <end position="557"/>
    </location>
</feature>
<accession>A0A1F7WG07</accession>
<gene>
    <name evidence="3" type="ORF">A2480_03045</name>
</gene>
<name>A0A1F7WG07_9BACT</name>
<evidence type="ECO:0000313" key="4">
    <source>
        <dbReference type="Proteomes" id="UP000176988"/>
    </source>
</evidence>
<proteinExistence type="predicted"/>
<dbReference type="InterPro" id="IPR011050">
    <property type="entry name" value="Pectin_lyase_fold/virulence"/>
</dbReference>
<feature type="region of interest" description="Disordered" evidence="1">
    <location>
        <begin position="161"/>
        <end position="186"/>
    </location>
</feature>
<dbReference type="SMART" id="SM00710">
    <property type="entry name" value="PbH1"/>
    <property type="match status" value="5"/>
</dbReference>
<comment type="caution">
    <text evidence="3">The sequence shown here is derived from an EMBL/GenBank/DDBJ whole genome shotgun (WGS) entry which is preliminary data.</text>
</comment>
<sequence length="557" mass="59711">MCMKRITILSLLLLLTPLLSPGLAAASVAERIKGKIVLQVESHGEAYYVSPDNLRRYYLGRPQDAFDIMRTMGLGITDVNLARIPKSTDGWTGDASLVGHVRGRILLQVEQHGEAWYVYPDNGKRYFLGRPSDAFNIMSSLGLGISTRDLSTIVVGTIATGQTGATGGDGQPVPADEEDASGDADSGDTIVNTNTEDPNSVVVSSVSALVSAIENANDGSKKTILVEDGTYTLGNMLWVSADGVTVRSRSGNREAVILQGDGMTGSVSHIFNVAGDDFTVRDLTLRRVANHAIQLQVDVDGLTVDNAHFLDTGEQMLKVAYDAGNMSASSDGGLVENSLFEYSAGHGPQYYIGGVDAHNAKNWIVRDNVFKNIKSPSDDIAEFAIHFWSESANTIVERNTIMNCDRGIGFGLGDRGHVGGIIRNNMIYHDSSEDFSDVAIGLEDARNSQVYNNTIFMVNSYPNAIEYRFGSTTGVQIYNNLTNRAIIARDGASGTVANNITSAQVDWFVSPSSGNLHLSSSVYSVVDQGRNVSGLTNDFDGESRPKGGGIDIGADEL</sequence>
<dbReference type="InterPro" id="IPR012334">
    <property type="entry name" value="Pectin_lyas_fold"/>
</dbReference>
<feature type="signal peptide" evidence="2">
    <location>
        <begin position="1"/>
        <end position="26"/>
    </location>
</feature>
<dbReference type="STRING" id="1802424.A2480_03045"/>
<keyword evidence="2" id="KW-0732">Signal</keyword>
<evidence type="ECO:0000256" key="2">
    <source>
        <dbReference type="SAM" id="SignalP"/>
    </source>
</evidence>
<reference evidence="3 4" key="1">
    <citation type="journal article" date="2016" name="Nat. Commun.">
        <title>Thousands of microbial genomes shed light on interconnected biogeochemical processes in an aquifer system.</title>
        <authorList>
            <person name="Anantharaman K."/>
            <person name="Brown C.T."/>
            <person name="Hug L.A."/>
            <person name="Sharon I."/>
            <person name="Castelle C.J."/>
            <person name="Probst A.J."/>
            <person name="Thomas B.C."/>
            <person name="Singh A."/>
            <person name="Wilkins M.J."/>
            <person name="Karaoz U."/>
            <person name="Brodie E.L."/>
            <person name="Williams K.H."/>
            <person name="Hubbard S.S."/>
            <person name="Banfield J.F."/>
        </authorList>
    </citation>
    <scope>NUCLEOTIDE SEQUENCE [LARGE SCALE GENOMIC DNA]</scope>
</reference>
<dbReference type="Gene3D" id="2.160.20.10">
    <property type="entry name" value="Single-stranded right-handed beta-helix, Pectin lyase-like"/>
    <property type="match status" value="1"/>
</dbReference>